<reference evidence="1 2" key="3">
    <citation type="submission" date="2023-06" db="EMBL/GenBank/DDBJ databases">
        <authorList>
            <person name="Zeman M."/>
            <person name="Kubasova T."/>
            <person name="Jahodarova E."/>
            <person name="Nykrynova M."/>
            <person name="Rychlik I."/>
        </authorList>
    </citation>
    <scope>NUCLEOTIDE SEQUENCE [LARGE SCALE GENOMIC DNA]</scope>
    <source>
        <strain evidence="1 2">ET39</strain>
    </source>
</reference>
<comment type="caution">
    <text evidence="1">The sequence shown here is derived from an EMBL/GenBank/DDBJ whole genome shotgun (WGS) entry which is preliminary data.</text>
</comment>
<name>A0ABT7UAV5_9FIRM</name>
<organism evidence="1 2">
    <name type="scientific">Amedibacillus dolichus</name>
    <dbReference type="NCBI Taxonomy" id="31971"/>
    <lineage>
        <taxon>Bacteria</taxon>
        <taxon>Bacillati</taxon>
        <taxon>Bacillota</taxon>
        <taxon>Erysipelotrichia</taxon>
        <taxon>Erysipelotrichales</taxon>
        <taxon>Erysipelotrichaceae</taxon>
        <taxon>Amedibacillus</taxon>
    </lineage>
</organism>
<proteinExistence type="predicted"/>
<evidence type="ECO:0000313" key="2">
    <source>
        <dbReference type="Proteomes" id="UP001529340"/>
    </source>
</evidence>
<reference evidence="2" key="1">
    <citation type="submission" date="2023-06" db="EMBL/GenBank/DDBJ databases">
        <title>Identification and characterization of horizontal gene transfer across gut microbiota members of farm animals based on homology search.</title>
        <authorList>
            <person name="Zeman M."/>
            <person name="Kubasova T."/>
            <person name="Jahodarova E."/>
            <person name="Nykrynova M."/>
            <person name="Rychlik I."/>
        </authorList>
    </citation>
    <scope>NUCLEOTIDE SEQUENCE [LARGE SCALE GENOMIC DNA]</scope>
    <source>
        <strain evidence="2">ET39</strain>
    </source>
</reference>
<evidence type="ECO:0000313" key="1">
    <source>
        <dbReference type="EMBL" id="MDM8156088.1"/>
    </source>
</evidence>
<accession>A0ABT7UAV5</accession>
<protein>
    <submittedName>
        <fullName evidence="1">Uncharacterized protein</fullName>
    </submittedName>
</protein>
<gene>
    <name evidence="1" type="ORF">QUV96_00370</name>
</gene>
<keyword evidence="2" id="KW-1185">Reference proteome</keyword>
<reference evidence="1 2" key="2">
    <citation type="submission" date="2023-06" db="EMBL/GenBank/DDBJ databases">
        <title>Identification and characterization of horizontal gene transfer across gut microbiota members of farm animals based on homology search.</title>
        <authorList>
            <person name="Schwarzerova J."/>
            <person name="Nykrynova M."/>
            <person name="Jureckova K."/>
            <person name="Cejkova D."/>
            <person name="Rychlik I."/>
        </authorList>
    </citation>
    <scope>NUCLEOTIDE SEQUENCE [LARGE SCALE GENOMIC DNA]</scope>
    <source>
        <strain evidence="1 2">ET39</strain>
    </source>
</reference>
<dbReference type="RefSeq" id="WP_289606560.1">
    <property type="nucleotide sequence ID" value="NZ_JAUDCG010000001.1"/>
</dbReference>
<dbReference type="EMBL" id="JAUDCG010000001">
    <property type="protein sequence ID" value="MDM8156088.1"/>
    <property type="molecule type" value="Genomic_DNA"/>
</dbReference>
<sequence>MKTTLRAANLSEKQIEEIYTVLSLICKQEKLQLEERGDRVVIEICPQGNMECVQEGSHMVIEAHTSHGGPGFHAYCVNLLEWIDEECEAECVVSDDCGFVEHPDFQRLKYEVFYPWLSDLKRLLLEDALDHRNYYFDSSHYLVAKQDEVIITPCGFIDRHEFEQMDVEQLAPYFFLWNEEERDAQFYKNCALHLLAKEGYGRYARMNEHSEKYASMIVDYIEAAYAKDPLLPLPLQPYHELCTLLGRDEAIGEGVMMDEEVSQYRHQEVYHLFHEWSIYAPGCCERSYDAVHDVLYLMAPYADASWGWEWMWQISSHALEPSKWEGMEEEGERWQNDTVFGIVRTSVQEDLTLLQAVLSAEDRLYIEIVVREARDLPYLKACIQKCGRHLLQG</sequence>
<dbReference type="Proteomes" id="UP001529340">
    <property type="component" value="Unassembled WGS sequence"/>
</dbReference>